<comment type="caution">
    <text evidence="1">The sequence shown here is derived from an EMBL/GenBank/DDBJ whole genome shotgun (WGS) entry which is preliminary data.</text>
</comment>
<dbReference type="Proteomes" id="UP001386955">
    <property type="component" value="Unassembled WGS sequence"/>
</dbReference>
<evidence type="ECO:0000313" key="1">
    <source>
        <dbReference type="EMBL" id="KAK7395299.1"/>
    </source>
</evidence>
<keyword evidence="2" id="KW-1185">Reference proteome</keyword>
<proteinExistence type="predicted"/>
<evidence type="ECO:0000313" key="2">
    <source>
        <dbReference type="Proteomes" id="UP001386955"/>
    </source>
</evidence>
<dbReference type="EMBL" id="JAYMYS010000004">
    <property type="protein sequence ID" value="KAK7395299.1"/>
    <property type="molecule type" value="Genomic_DNA"/>
</dbReference>
<protein>
    <submittedName>
        <fullName evidence="1">Uncharacterized protein</fullName>
    </submittedName>
</protein>
<dbReference type="AlphaFoldDB" id="A0AAN9SGS9"/>
<accession>A0AAN9SGS9</accession>
<gene>
    <name evidence="1" type="ORF">VNO78_15850</name>
</gene>
<reference evidence="1 2" key="1">
    <citation type="submission" date="2024-01" db="EMBL/GenBank/DDBJ databases">
        <title>The genomes of 5 underutilized Papilionoideae crops provide insights into root nodulation and disease resistanc.</title>
        <authorList>
            <person name="Jiang F."/>
        </authorList>
    </citation>
    <scope>NUCLEOTIDE SEQUENCE [LARGE SCALE GENOMIC DNA]</scope>
    <source>
        <strain evidence="1">DUOXIRENSHENG_FW03</strain>
        <tissue evidence="1">Leaves</tissue>
    </source>
</reference>
<organism evidence="1 2">
    <name type="scientific">Psophocarpus tetragonolobus</name>
    <name type="common">Winged bean</name>
    <name type="synonym">Dolichos tetragonolobus</name>
    <dbReference type="NCBI Taxonomy" id="3891"/>
    <lineage>
        <taxon>Eukaryota</taxon>
        <taxon>Viridiplantae</taxon>
        <taxon>Streptophyta</taxon>
        <taxon>Embryophyta</taxon>
        <taxon>Tracheophyta</taxon>
        <taxon>Spermatophyta</taxon>
        <taxon>Magnoliopsida</taxon>
        <taxon>eudicotyledons</taxon>
        <taxon>Gunneridae</taxon>
        <taxon>Pentapetalae</taxon>
        <taxon>rosids</taxon>
        <taxon>fabids</taxon>
        <taxon>Fabales</taxon>
        <taxon>Fabaceae</taxon>
        <taxon>Papilionoideae</taxon>
        <taxon>50 kb inversion clade</taxon>
        <taxon>NPAAA clade</taxon>
        <taxon>indigoferoid/millettioid clade</taxon>
        <taxon>Phaseoleae</taxon>
        <taxon>Psophocarpus</taxon>
    </lineage>
</organism>
<name>A0AAN9SGS9_PSOTE</name>
<sequence>MLFANGTATSWNAQTLVVLTASCICSTMERHLKNRMRSKIYSVRQQHMDLFLKCKLLEHESRSAMAARLWKQD</sequence>